<proteinExistence type="predicted"/>
<organism evidence="1 2">
    <name type="scientific">Methylobacterium radiodurans</name>
    <dbReference type="NCBI Taxonomy" id="2202828"/>
    <lineage>
        <taxon>Bacteria</taxon>
        <taxon>Pseudomonadati</taxon>
        <taxon>Pseudomonadota</taxon>
        <taxon>Alphaproteobacteria</taxon>
        <taxon>Hyphomicrobiales</taxon>
        <taxon>Methylobacteriaceae</taxon>
        <taxon>Methylobacterium</taxon>
    </lineage>
</organism>
<evidence type="ECO:0000313" key="1">
    <source>
        <dbReference type="EMBL" id="AWN34418.1"/>
    </source>
</evidence>
<protein>
    <submittedName>
        <fullName evidence="1">Uncharacterized protein</fullName>
    </submittedName>
</protein>
<name>A0A2U8VLR3_9HYPH</name>
<dbReference type="RefSeq" id="WP_109949559.1">
    <property type="nucleotide sequence ID" value="NZ_CP029551.1"/>
</dbReference>
<sequence length="68" mass="7448">MATETGADASDDPAERLEVVNALLAEWAACSTEESAPLIERFEAMGYAVRGKSREEVAEVLRRPPERV</sequence>
<dbReference type="KEGG" id="meti:DK427_00550"/>
<dbReference type="AlphaFoldDB" id="A0A2U8VLR3"/>
<accession>A0A2U8VLR3</accession>
<dbReference type="Proteomes" id="UP000246058">
    <property type="component" value="Chromosome"/>
</dbReference>
<dbReference type="OrthoDB" id="8002611at2"/>
<reference evidence="1 2" key="1">
    <citation type="submission" date="2018-05" db="EMBL/GenBank/DDBJ databases">
        <title>Complete Genome Sequence of Methylobacterium sp. 17Sr1-43.</title>
        <authorList>
            <person name="Srinivasan S."/>
        </authorList>
    </citation>
    <scope>NUCLEOTIDE SEQUENCE [LARGE SCALE GENOMIC DNA]</scope>
    <source>
        <strain evidence="1 2">17Sr1-43</strain>
    </source>
</reference>
<dbReference type="EMBL" id="CP029551">
    <property type="protein sequence ID" value="AWN34418.1"/>
    <property type="molecule type" value="Genomic_DNA"/>
</dbReference>
<keyword evidence="2" id="KW-1185">Reference proteome</keyword>
<evidence type="ECO:0000313" key="2">
    <source>
        <dbReference type="Proteomes" id="UP000246058"/>
    </source>
</evidence>
<gene>
    <name evidence="1" type="ORF">DK427_00550</name>
</gene>